<dbReference type="AlphaFoldDB" id="A0A4Y8LL37"/>
<name>A0A4Y8LL37_9BACL</name>
<keyword evidence="3" id="KW-1185">Reference proteome</keyword>
<organism evidence="2 3">
    <name type="scientific">Jeotgalibacillus salarius</name>
    <dbReference type="NCBI Taxonomy" id="546023"/>
    <lineage>
        <taxon>Bacteria</taxon>
        <taxon>Bacillati</taxon>
        <taxon>Bacillota</taxon>
        <taxon>Bacilli</taxon>
        <taxon>Bacillales</taxon>
        <taxon>Caryophanaceae</taxon>
        <taxon>Jeotgalibacillus</taxon>
    </lineage>
</organism>
<evidence type="ECO:0000313" key="3">
    <source>
        <dbReference type="Proteomes" id="UP000297776"/>
    </source>
</evidence>
<reference evidence="2 3" key="1">
    <citation type="submission" date="2019-03" db="EMBL/GenBank/DDBJ databases">
        <authorList>
            <person name="Yang Y."/>
        </authorList>
    </citation>
    <scope>NUCLEOTIDE SEQUENCE [LARGE SCALE GENOMIC DNA]</scope>
    <source>
        <strain evidence="2 3">ASL-1</strain>
    </source>
</reference>
<gene>
    <name evidence="2" type="ORF">E2626_00075</name>
</gene>
<protein>
    <submittedName>
        <fullName evidence="2">Uncharacterized protein</fullName>
    </submittedName>
</protein>
<dbReference type="EMBL" id="SORX01000001">
    <property type="protein sequence ID" value="TFE03762.1"/>
    <property type="molecule type" value="Genomic_DNA"/>
</dbReference>
<comment type="caution">
    <text evidence="2">The sequence shown here is derived from an EMBL/GenBank/DDBJ whole genome shotgun (WGS) entry which is preliminary data.</text>
</comment>
<feature type="region of interest" description="Disordered" evidence="1">
    <location>
        <begin position="193"/>
        <end position="222"/>
    </location>
</feature>
<dbReference type="RefSeq" id="WP_134378388.1">
    <property type="nucleotide sequence ID" value="NZ_SORX01000001.1"/>
</dbReference>
<proteinExistence type="predicted"/>
<evidence type="ECO:0000313" key="2">
    <source>
        <dbReference type="EMBL" id="TFE03762.1"/>
    </source>
</evidence>
<sequence length="699" mass="80232">MHFSIEEPYWKNKAEQFMIQLGMSEESRREIQIILMKNQPEDAIQLYKKILNEASVRQPSVEEISPHADDQELHAELQRLPFELRAAVALSSFHQIENNRLEQLVDSGDVQEGLRQLADQLKIDNMQTRKLLQYLAHTYEKKEMSEIETEELTGKAGPEEIEVRKKRSLIKPLAVAAGAVAALSAAMLLLSDPVSPTEDQSSGDQVEEEGEEETQKAEPIFSDEEIDELKETLKQNKEQLSQTLSLPEEEINMMMVSHQAEAHLSYIERLTTADSEHAHGNVSSLKDSAVNMIDMVRPPLKILKAAYDEANEMIGYDEIDLSDVSVSIFMHIGSDFLTVYQNKLEQLITAHQYTEEQLKENHPDLFKSMTENGIEVRFEEDDQVTVEFGGERFIDETEFLHPYYRDAIASIHEQYLFGDFYSEDQNEEVLMEMPKILLRLESQIVKFYELEKDLNDSEDADSRYRMLQVPSTLSMNYTEMLMLLTAQSSMYDGSSSDEISEKHLTVWNHILQESEYEGTRLRSIISMQKEVFEENDSDRPDGWGSIALSPFKEFTNPMNFRGRQMLVSMPLEGYALQLYNKYAAEGNDSLKYLHPKTSILYFLNALQQGDYETAYSLMGGEELPVFEDFVSEAKQQEFNFDQMVDLVPSSSQVGEFDFQNQHGNQSMNFTLIKEDERFAVKYNARLLEGLSTGDDPDAL</sequence>
<accession>A0A4Y8LL37</accession>
<evidence type="ECO:0000256" key="1">
    <source>
        <dbReference type="SAM" id="MobiDB-lite"/>
    </source>
</evidence>
<dbReference type="Proteomes" id="UP000297776">
    <property type="component" value="Unassembled WGS sequence"/>
</dbReference>
<dbReference type="OrthoDB" id="2445377at2"/>